<feature type="chain" id="PRO_5022970731" description="PRC-barrel domain-containing protein" evidence="2">
    <location>
        <begin position="25"/>
        <end position="287"/>
    </location>
</feature>
<dbReference type="EMBL" id="VFFF01000001">
    <property type="protein sequence ID" value="TNY34103.1"/>
    <property type="molecule type" value="Genomic_DNA"/>
</dbReference>
<organism evidence="3 4">
    <name type="scientific">Pelagovum pacificum</name>
    <dbReference type="NCBI Taxonomy" id="2588711"/>
    <lineage>
        <taxon>Bacteria</taxon>
        <taxon>Pseudomonadati</taxon>
        <taxon>Pseudomonadota</taxon>
        <taxon>Alphaproteobacteria</taxon>
        <taxon>Rhodobacterales</taxon>
        <taxon>Paracoccaceae</taxon>
        <taxon>Pelagovum</taxon>
    </lineage>
</organism>
<name>A0A5C5GHB6_9RHOB</name>
<keyword evidence="2" id="KW-0732">Signal</keyword>
<dbReference type="SUPFAM" id="SSF69349">
    <property type="entry name" value="Phage fibre proteins"/>
    <property type="match status" value="1"/>
</dbReference>
<dbReference type="Gene3D" id="2.30.30.240">
    <property type="entry name" value="PRC-barrel domain"/>
    <property type="match status" value="1"/>
</dbReference>
<dbReference type="SUPFAM" id="SSF50346">
    <property type="entry name" value="PRC-barrel domain"/>
    <property type="match status" value="1"/>
</dbReference>
<evidence type="ECO:0000256" key="1">
    <source>
        <dbReference type="SAM" id="MobiDB-lite"/>
    </source>
</evidence>
<feature type="region of interest" description="Disordered" evidence="1">
    <location>
        <begin position="23"/>
        <end position="173"/>
    </location>
</feature>
<feature type="signal peptide" evidence="2">
    <location>
        <begin position="1"/>
        <end position="24"/>
    </location>
</feature>
<keyword evidence="4" id="KW-1185">Reference proteome</keyword>
<protein>
    <recommendedName>
        <fullName evidence="5">PRC-barrel domain-containing protein</fullName>
    </recommendedName>
</protein>
<evidence type="ECO:0000313" key="4">
    <source>
        <dbReference type="Proteomes" id="UP000314011"/>
    </source>
</evidence>
<evidence type="ECO:0000313" key="3">
    <source>
        <dbReference type="EMBL" id="TNY34103.1"/>
    </source>
</evidence>
<gene>
    <name evidence="3" type="ORF">FHY64_12825</name>
</gene>
<evidence type="ECO:0008006" key="5">
    <source>
        <dbReference type="Google" id="ProtNLM"/>
    </source>
</evidence>
<accession>A0A5C5GHB6</accession>
<dbReference type="AlphaFoldDB" id="A0A5C5GHB6"/>
<dbReference type="RefSeq" id="WP_140195143.1">
    <property type="nucleotide sequence ID" value="NZ_CP065915.1"/>
</dbReference>
<reference evidence="3 4" key="1">
    <citation type="submission" date="2019-06" db="EMBL/GenBank/DDBJ databases">
        <title>Genome of new Rhodobacteraceae sp. SM1903.</title>
        <authorList>
            <person name="Ren X."/>
        </authorList>
    </citation>
    <scope>NUCLEOTIDE SEQUENCE [LARGE SCALE GENOMIC DNA]</scope>
    <source>
        <strain evidence="3 4">SM1903</strain>
    </source>
</reference>
<proteinExistence type="predicted"/>
<dbReference type="InterPro" id="IPR011033">
    <property type="entry name" value="PRC_barrel-like_sf"/>
</dbReference>
<evidence type="ECO:0000256" key="2">
    <source>
        <dbReference type="SAM" id="SignalP"/>
    </source>
</evidence>
<sequence length="287" mass="29510">MTYKTLMISAATAALLATSGYAQDAETDTEAEAPAAEAEMDTQMAEGEDAMAAEGEDTEMAEGEDAMAAEGDDTEMAEGEDAMAAEGDDTEMAEGEDAMAAEGDDTEMAEGEDAMAPEGDDTDMAEGDATAEPMAEDGAETDMAEGEAADPMATDGGDMAATDPAMGTDTMTGDDMAAVAPTFTSFEEMTVGDVVGLIVRNEADERVGEIDYVIQPAEGVEAVIGIGGFLGLGEYTVALPLEDFELVDGGTSLMLPGATKESLKENPEFDESGVEGIENDVPIAELM</sequence>
<feature type="compositionally biased region" description="Acidic residues" evidence="1">
    <location>
        <begin position="134"/>
        <end position="148"/>
    </location>
</feature>
<dbReference type="OrthoDB" id="7876889at2"/>
<comment type="caution">
    <text evidence="3">The sequence shown here is derived from an EMBL/GenBank/DDBJ whole genome shotgun (WGS) entry which is preliminary data.</text>
</comment>
<feature type="compositionally biased region" description="Acidic residues" evidence="1">
    <location>
        <begin position="46"/>
        <end position="126"/>
    </location>
</feature>
<feature type="compositionally biased region" description="Low complexity" evidence="1">
    <location>
        <begin position="32"/>
        <end position="45"/>
    </location>
</feature>
<dbReference type="Proteomes" id="UP000314011">
    <property type="component" value="Unassembled WGS sequence"/>
</dbReference>